<feature type="domain" description="RNA polymerase III subunit Rpc25" evidence="9">
    <location>
        <begin position="83"/>
        <end position="230"/>
    </location>
</feature>
<comment type="subcellular location">
    <subcellularLocation>
        <location evidence="1 6">Nucleus</location>
    </subcellularLocation>
</comment>
<dbReference type="FunCoup" id="A0A0D2B930">
    <property type="interactions" value="723"/>
</dbReference>
<feature type="region of interest" description="Disordered" evidence="7">
    <location>
        <begin position="234"/>
        <end position="254"/>
    </location>
</feature>
<accession>A0A0D2B930</accession>
<dbReference type="RefSeq" id="XP_016217633.1">
    <property type="nucleotide sequence ID" value="XM_016354621.1"/>
</dbReference>
<dbReference type="PANTHER" id="PTHR12709">
    <property type="entry name" value="DNA-DIRECTED RNA POLYMERASE II, III"/>
    <property type="match status" value="1"/>
</dbReference>
<protein>
    <recommendedName>
        <fullName evidence="6">DNA-directed RNA polymerase subunit</fullName>
    </recommendedName>
</protein>
<keyword evidence="5 6" id="KW-0539">Nucleus</keyword>
<dbReference type="Pfam" id="PF08292">
    <property type="entry name" value="RNA_pol_Rbc25"/>
    <property type="match status" value="1"/>
</dbReference>
<comment type="function">
    <text evidence="6">DNA-dependent RNA polymerase which catalyzes the transcription of DNA into RNA using the four ribonucleoside triphosphates as substrates.</text>
</comment>
<evidence type="ECO:0000313" key="10">
    <source>
        <dbReference type="EMBL" id="KIW07764.1"/>
    </source>
</evidence>
<dbReference type="HOGENOM" id="CLU_073901_1_1_1"/>
<sequence>MFVLTTISDLIQIQPKELRKPIEEALEDNINQKYANRVLQNVGLCLFLWDVLRASEGLIGQGDGMINVNVEFRLVVFRPFKGEILQGVILDSSSPEGIRIGLDFFADIWIPAPTNLPEDSRLLTSEAKPVWVWNPNASEDPLNDDLSDAYFYEVDETVRFRVEDEIWHNTGPEKADFLENPNGDLTIRTHVAAGGFQKAADEKETAKQSPVPYAIIGSMAAAGLGCVHWWRVHDEGGEDGGEDDGGEDEMEGVE</sequence>
<dbReference type="FunFam" id="3.30.1490.120:FF:000001">
    <property type="entry name" value="DNA-directed RNA polymerase II subunit RPB7"/>
    <property type="match status" value="1"/>
</dbReference>
<feature type="domain" description="RNA polymerase Rpb7-like N-terminal" evidence="8">
    <location>
        <begin position="8"/>
        <end position="64"/>
    </location>
</feature>
<dbReference type="PANTHER" id="PTHR12709:SF1">
    <property type="entry name" value="DNA-DIRECTED RNA POLYMERASE III SUBUNIT RPC8"/>
    <property type="match status" value="1"/>
</dbReference>
<dbReference type="InterPro" id="IPR013238">
    <property type="entry name" value="RNA_pol_III_Rbc25"/>
</dbReference>
<dbReference type="GeneID" id="27309665"/>
<dbReference type="EMBL" id="KN847532">
    <property type="protein sequence ID" value="KIW07764.1"/>
    <property type="molecule type" value="Genomic_DNA"/>
</dbReference>
<dbReference type="GO" id="GO:0055029">
    <property type="term" value="C:nuclear DNA-directed RNA polymerase complex"/>
    <property type="evidence" value="ECO:0007669"/>
    <property type="project" value="UniProtKB-ARBA"/>
</dbReference>
<dbReference type="InterPro" id="IPR012340">
    <property type="entry name" value="NA-bd_OB-fold"/>
</dbReference>
<evidence type="ECO:0000256" key="6">
    <source>
        <dbReference type="RuleBase" id="RU369086"/>
    </source>
</evidence>
<dbReference type="OrthoDB" id="10256606at2759"/>
<dbReference type="InterPro" id="IPR045113">
    <property type="entry name" value="Rpb7-like"/>
</dbReference>
<evidence type="ECO:0000256" key="7">
    <source>
        <dbReference type="SAM" id="MobiDB-lite"/>
    </source>
</evidence>
<evidence type="ECO:0000313" key="11">
    <source>
        <dbReference type="Proteomes" id="UP000053259"/>
    </source>
</evidence>
<gene>
    <name evidence="10" type="ORF">PV09_01692</name>
</gene>
<comment type="similarity">
    <text evidence="2">Belongs to the eukaryotic RPB7/RPC8 RNA polymerase subunit family.</text>
</comment>
<dbReference type="Pfam" id="PF03876">
    <property type="entry name" value="SHS2_Rpb7-N"/>
    <property type="match status" value="1"/>
</dbReference>
<dbReference type="Gene3D" id="3.30.1490.120">
    <property type="entry name" value="RNA polymerase Rpb7-like, N-terminal domain"/>
    <property type="match status" value="1"/>
</dbReference>
<dbReference type="SUPFAM" id="SSF88798">
    <property type="entry name" value="N-terminal, heterodimerisation domain of RBP7 (RpoE)"/>
    <property type="match status" value="1"/>
</dbReference>
<name>A0A0D2B930_9PEZI</name>
<dbReference type="InterPro" id="IPR036898">
    <property type="entry name" value="RNA_pol_Rpb7-like_N_sf"/>
</dbReference>
<evidence type="ECO:0000259" key="8">
    <source>
        <dbReference type="Pfam" id="PF03876"/>
    </source>
</evidence>
<evidence type="ECO:0000256" key="1">
    <source>
        <dbReference type="ARBA" id="ARBA00004123"/>
    </source>
</evidence>
<dbReference type="GO" id="GO:0006384">
    <property type="term" value="P:transcription initiation at RNA polymerase III promoter"/>
    <property type="evidence" value="ECO:0007669"/>
    <property type="project" value="TreeGrafter"/>
</dbReference>
<dbReference type="GO" id="GO:0005666">
    <property type="term" value="C:RNA polymerase III complex"/>
    <property type="evidence" value="ECO:0007669"/>
    <property type="project" value="TreeGrafter"/>
</dbReference>
<keyword evidence="11" id="KW-1185">Reference proteome</keyword>
<dbReference type="STRING" id="253628.A0A0D2B930"/>
<reference evidence="10 11" key="1">
    <citation type="submission" date="2015-01" db="EMBL/GenBank/DDBJ databases">
        <title>The Genome Sequence of Ochroconis gallopava CBS43764.</title>
        <authorList>
            <consortium name="The Broad Institute Genomics Platform"/>
            <person name="Cuomo C."/>
            <person name="de Hoog S."/>
            <person name="Gorbushina A."/>
            <person name="Stielow B."/>
            <person name="Teixiera M."/>
            <person name="Abouelleil A."/>
            <person name="Chapman S.B."/>
            <person name="Priest M."/>
            <person name="Young S.K."/>
            <person name="Wortman J."/>
            <person name="Nusbaum C."/>
            <person name="Birren B."/>
        </authorList>
    </citation>
    <scope>NUCLEOTIDE SEQUENCE [LARGE SCALE GENOMIC DNA]</scope>
    <source>
        <strain evidence="10 11">CBS 43764</strain>
    </source>
</reference>
<feature type="compositionally biased region" description="Acidic residues" evidence="7">
    <location>
        <begin position="236"/>
        <end position="254"/>
    </location>
</feature>
<dbReference type="InParanoid" id="A0A0D2B930"/>
<dbReference type="Gene3D" id="2.40.50.140">
    <property type="entry name" value="Nucleic acid-binding proteins"/>
    <property type="match status" value="1"/>
</dbReference>
<evidence type="ECO:0000256" key="4">
    <source>
        <dbReference type="ARBA" id="ARBA00023163"/>
    </source>
</evidence>
<dbReference type="CDD" id="cd04330">
    <property type="entry name" value="RNAP_III_Rpc25_N"/>
    <property type="match status" value="1"/>
</dbReference>
<evidence type="ECO:0000256" key="2">
    <source>
        <dbReference type="ARBA" id="ARBA00009307"/>
    </source>
</evidence>
<evidence type="ECO:0000259" key="9">
    <source>
        <dbReference type="Pfam" id="PF08292"/>
    </source>
</evidence>
<evidence type="ECO:0000256" key="5">
    <source>
        <dbReference type="ARBA" id="ARBA00023242"/>
    </source>
</evidence>
<dbReference type="InterPro" id="IPR005576">
    <property type="entry name" value="Rpb7-like_N"/>
</dbReference>
<keyword evidence="4 6" id="KW-0804">Transcription</keyword>
<organism evidence="10 11">
    <name type="scientific">Verruconis gallopava</name>
    <dbReference type="NCBI Taxonomy" id="253628"/>
    <lineage>
        <taxon>Eukaryota</taxon>
        <taxon>Fungi</taxon>
        <taxon>Dikarya</taxon>
        <taxon>Ascomycota</taxon>
        <taxon>Pezizomycotina</taxon>
        <taxon>Dothideomycetes</taxon>
        <taxon>Pleosporomycetidae</taxon>
        <taxon>Venturiales</taxon>
        <taxon>Sympoventuriaceae</taxon>
        <taxon>Verruconis</taxon>
    </lineage>
</organism>
<dbReference type="Proteomes" id="UP000053259">
    <property type="component" value="Unassembled WGS sequence"/>
</dbReference>
<keyword evidence="3 6" id="KW-0240">DNA-directed RNA polymerase</keyword>
<dbReference type="AlphaFoldDB" id="A0A0D2B930"/>
<dbReference type="VEuPathDB" id="FungiDB:PV09_01692"/>
<evidence type="ECO:0000256" key="3">
    <source>
        <dbReference type="ARBA" id="ARBA00022478"/>
    </source>
</evidence>
<proteinExistence type="inferred from homology"/>